<dbReference type="Gene3D" id="1.10.8.60">
    <property type="match status" value="1"/>
</dbReference>
<dbReference type="InterPro" id="IPR025943">
    <property type="entry name" value="Sigma_54_int_dom_ATP-bd_2"/>
</dbReference>
<dbReference type="InterPro" id="IPR058031">
    <property type="entry name" value="AAA_lid_NorR"/>
</dbReference>
<dbReference type="InterPro" id="IPR035965">
    <property type="entry name" value="PAS-like_dom_sf"/>
</dbReference>
<protein>
    <submittedName>
        <fullName evidence="5">Histidine kinase</fullName>
        <ecNumber evidence="5">2.7.13.3</ecNumber>
    </submittedName>
</protein>
<keyword evidence="5" id="KW-0418">Kinase</keyword>
<name>A0A0C2VI03_9BACL</name>
<dbReference type="SUPFAM" id="SSF52540">
    <property type="entry name" value="P-loop containing nucleoside triphosphate hydrolases"/>
    <property type="match status" value="1"/>
</dbReference>
<dbReference type="InterPro" id="IPR000014">
    <property type="entry name" value="PAS"/>
</dbReference>
<reference evidence="5 6" key="1">
    <citation type="submission" date="2015-01" db="EMBL/GenBank/DDBJ databases">
        <title>Genome sequencing of Jeotgalibacillus soli.</title>
        <authorList>
            <person name="Goh K.M."/>
            <person name="Chan K.-G."/>
            <person name="Yaakop A.S."/>
            <person name="Ee R."/>
            <person name="Gan H.M."/>
            <person name="Chan C.S."/>
        </authorList>
    </citation>
    <scope>NUCLEOTIDE SEQUENCE [LARGE SCALE GENOMIC DNA]</scope>
    <source>
        <strain evidence="5 6">P9</strain>
    </source>
</reference>
<dbReference type="Gene3D" id="3.30.450.20">
    <property type="entry name" value="PAS domain"/>
    <property type="match status" value="1"/>
</dbReference>
<evidence type="ECO:0000256" key="1">
    <source>
        <dbReference type="ARBA" id="ARBA00022741"/>
    </source>
</evidence>
<evidence type="ECO:0000259" key="3">
    <source>
        <dbReference type="PROSITE" id="PS50045"/>
    </source>
</evidence>
<dbReference type="AlphaFoldDB" id="A0A0C2VI03"/>
<accession>A0A0C2VI03</accession>
<dbReference type="Pfam" id="PF00158">
    <property type="entry name" value="Sigma54_activat"/>
    <property type="match status" value="1"/>
</dbReference>
<keyword evidence="6" id="KW-1185">Reference proteome</keyword>
<dbReference type="PROSITE" id="PS50112">
    <property type="entry name" value="PAS"/>
    <property type="match status" value="1"/>
</dbReference>
<evidence type="ECO:0000256" key="2">
    <source>
        <dbReference type="ARBA" id="ARBA00022840"/>
    </source>
</evidence>
<dbReference type="Gene3D" id="3.40.50.300">
    <property type="entry name" value="P-loop containing nucleotide triphosphate hydrolases"/>
    <property type="match status" value="1"/>
</dbReference>
<dbReference type="InterPro" id="IPR003593">
    <property type="entry name" value="AAA+_ATPase"/>
</dbReference>
<proteinExistence type="predicted"/>
<gene>
    <name evidence="5" type="ORF">KP78_15750</name>
</gene>
<organism evidence="5 6">
    <name type="scientific">Jeotgalibacillus soli</name>
    <dbReference type="NCBI Taxonomy" id="889306"/>
    <lineage>
        <taxon>Bacteria</taxon>
        <taxon>Bacillati</taxon>
        <taxon>Bacillota</taxon>
        <taxon>Bacilli</taxon>
        <taxon>Bacillales</taxon>
        <taxon>Caryophanaceae</taxon>
        <taxon>Jeotgalibacillus</taxon>
    </lineage>
</organism>
<dbReference type="FunFam" id="3.40.50.300:FF:000006">
    <property type="entry name" value="DNA-binding transcriptional regulator NtrC"/>
    <property type="match status" value="1"/>
</dbReference>
<dbReference type="InterPro" id="IPR002078">
    <property type="entry name" value="Sigma_54_int"/>
</dbReference>
<dbReference type="SUPFAM" id="SSF55785">
    <property type="entry name" value="PYP-like sensor domain (PAS domain)"/>
    <property type="match status" value="1"/>
</dbReference>
<dbReference type="EMBL" id="JXRP01000012">
    <property type="protein sequence ID" value="KIL48492.1"/>
    <property type="molecule type" value="Genomic_DNA"/>
</dbReference>
<dbReference type="PANTHER" id="PTHR32071:SF57">
    <property type="entry name" value="C4-DICARBOXYLATE TRANSPORT TRANSCRIPTIONAL REGULATORY PROTEIN DCTD"/>
    <property type="match status" value="1"/>
</dbReference>
<keyword evidence="5" id="KW-0808">Transferase</keyword>
<evidence type="ECO:0000313" key="5">
    <source>
        <dbReference type="EMBL" id="KIL48492.1"/>
    </source>
</evidence>
<dbReference type="CDD" id="cd00130">
    <property type="entry name" value="PAS"/>
    <property type="match status" value="1"/>
</dbReference>
<dbReference type="InterPro" id="IPR027417">
    <property type="entry name" value="P-loop_NTPase"/>
</dbReference>
<sequence>MPRILVLTKDDRTFKLFNDQITAFFQGEVTTLSSKEHENDEEADLILLSNKELLLDTYPSDKVLIARRTINVARLEKLISLPQGSECLVINNLADTASETIELLENFGFKFKFFPYFPGLKKYPKIDIAIVPEAIEMVPKDIKNIINIGLRPLDFSTLIEIALILNINIDRANIQSARYIQEIISLSRQLSYSFNQVSHLNQQLDAILNTVHDGILATDAGKNIIKINNSAKKILGINSSEKEILGRNIADILPKLSINSASTKDQVSGENHVISLNDRKIIINKSSFEVEQKNIGEVTAFQDVTRIQQLEREIRKKIQSKGFSPKYSVGDIIGQSPKIRDIQLVMHKIAKTDRTVLILGENGTGKELFAHSVHQLSLRKNGPFIPVNFAGLPDSLAESELFGYEEGTFTGAVRGGKQGLFELAHNGTIFLDEIGDAPKSLQTLLLRVLQEKQVMRVGGRSIIPVDVRVIAATNKDLKKQVEEGSFREDLYYRLFVLPLRIPSLKERREDIPDLINHFIRNFSSAIPVITSEVMDTLIYYDWPGNVRELVSVVQYMTTVMENNIVTMEDLPEQFRYEEKPPPESDELVVRLVKEWDLVDFYTILTCLLEAKNERKSIGRGKIVSYCSDKGILLSDQQVRHRMEILRDLGLIYSGTKGQGSRISQLGLSTYPIIEKTMRQNELYFQL</sequence>
<dbReference type="Pfam" id="PF00989">
    <property type="entry name" value="PAS"/>
    <property type="match status" value="1"/>
</dbReference>
<dbReference type="Proteomes" id="UP000031938">
    <property type="component" value="Unassembled WGS sequence"/>
</dbReference>
<dbReference type="STRING" id="889306.KP78_15750"/>
<dbReference type="PROSITE" id="PS50045">
    <property type="entry name" value="SIGMA54_INTERACT_4"/>
    <property type="match status" value="1"/>
</dbReference>
<dbReference type="GO" id="GO:0006355">
    <property type="term" value="P:regulation of DNA-templated transcription"/>
    <property type="evidence" value="ECO:0007669"/>
    <property type="project" value="InterPro"/>
</dbReference>
<feature type="domain" description="Sigma-54 factor interaction" evidence="3">
    <location>
        <begin position="332"/>
        <end position="558"/>
    </location>
</feature>
<dbReference type="PATRIC" id="fig|889306.3.peg.1584"/>
<dbReference type="PANTHER" id="PTHR32071">
    <property type="entry name" value="TRANSCRIPTIONAL REGULATORY PROTEIN"/>
    <property type="match status" value="1"/>
</dbReference>
<comment type="caution">
    <text evidence="5">The sequence shown here is derived from an EMBL/GenBank/DDBJ whole genome shotgun (WGS) entry which is preliminary data.</text>
</comment>
<keyword evidence="2" id="KW-0067">ATP-binding</keyword>
<dbReference type="SMART" id="SM00382">
    <property type="entry name" value="AAA"/>
    <property type="match status" value="1"/>
</dbReference>
<dbReference type="InterPro" id="IPR013767">
    <property type="entry name" value="PAS_fold"/>
</dbReference>
<keyword evidence="1" id="KW-0547">Nucleotide-binding</keyword>
<dbReference type="Pfam" id="PF25601">
    <property type="entry name" value="AAA_lid_14"/>
    <property type="match status" value="1"/>
</dbReference>
<evidence type="ECO:0000313" key="6">
    <source>
        <dbReference type="Proteomes" id="UP000031938"/>
    </source>
</evidence>
<dbReference type="EC" id="2.7.13.3" evidence="5"/>
<dbReference type="GO" id="GO:0005524">
    <property type="term" value="F:ATP binding"/>
    <property type="evidence" value="ECO:0007669"/>
    <property type="project" value="UniProtKB-KW"/>
</dbReference>
<dbReference type="SMART" id="SM00091">
    <property type="entry name" value="PAS"/>
    <property type="match status" value="1"/>
</dbReference>
<evidence type="ECO:0000259" key="4">
    <source>
        <dbReference type="PROSITE" id="PS50112"/>
    </source>
</evidence>
<dbReference type="PROSITE" id="PS00676">
    <property type="entry name" value="SIGMA54_INTERACT_2"/>
    <property type="match status" value="1"/>
</dbReference>
<feature type="domain" description="PAS" evidence="4">
    <location>
        <begin position="200"/>
        <end position="241"/>
    </location>
</feature>
<dbReference type="CDD" id="cd00009">
    <property type="entry name" value="AAA"/>
    <property type="match status" value="1"/>
</dbReference>
<dbReference type="GO" id="GO:0004673">
    <property type="term" value="F:protein histidine kinase activity"/>
    <property type="evidence" value="ECO:0007669"/>
    <property type="project" value="UniProtKB-EC"/>
</dbReference>
<dbReference type="NCBIfam" id="TIGR00229">
    <property type="entry name" value="sensory_box"/>
    <property type="match status" value="1"/>
</dbReference>